<feature type="region of interest" description="Disordered" evidence="1">
    <location>
        <begin position="202"/>
        <end position="228"/>
    </location>
</feature>
<evidence type="ECO:0000313" key="4">
    <source>
        <dbReference type="Proteomes" id="UP001497383"/>
    </source>
</evidence>
<feature type="region of interest" description="Disordered" evidence="1">
    <location>
        <begin position="1"/>
        <end position="36"/>
    </location>
</feature>
<accession>A0ABP0ZG21</accession>
<dbReference type="Proteomes" id="UP001497383">
    <property type="component" value="Chromosome 1"/>
</dbReference>
<feature type="transmembrane region" description="Helical" evidence="2">
    <location>
        <begin position="242"/>
        <end position="264"/>
    </location>
</feature>
<dbReference type="EMBL" id="OZ022405">
    <property type="protein sequence ID" value="CAK9436179.1"/>
    <property type="molecule type" value="Genomic_DNA"/>
</dbReference>
<evidence type="ECO:0000256" key="1">
    <source>
        <dbReference type="SAM" id="MobiDB-lite"/>
    </source>
</evidence>
<keyword evidence="2" id="KW-0472">Membrane</keyword>
<gene>
    <name evidence="3" type="ORF">LODBEIA_P07370</name>
</gene>
<sequence>MPRRDKIEKGQQQEQEQEQGQEQVGMNEDALPHRATIEEVADVTLIETEAMQQQFMKLTENLASSGSSGGGGGQPHEASDTVGLLEDETAFEGMHGDEEEEKQEEGEGEGGGEKSSKTIAAAGEGSGGVAPHPAKDAASTELVSMEPTANAPEAESVSAPAALILDQNGSQDASEISHLSKSSTNLEDWIIEETIQMIQHEDDAQNADDEHEGARGVGVGGGDDDDDGETSGFHSLRKFFQILFEFGIVFYSLMHFGFRFWYIFLMALRDLFLQTGGDLNQVVKRSIRLK</sequence>
<dbReference type="GeneID" id="92205933"/>
<name>A0ABP0ZG21_9ASCO</name>
<keyword evidence="4" id="KW-1185">Reference proteome</keyword>
<feature type="compositionally biased region" description="Acidic residues" evidence="1">
    <location>
        <begin position="97"/>
        <end position="110"/>
    </location>
</feature>
<feature type="region of interest" description="Disordered" evidence="1">
    <location>
        <begin position="57"/>
        <end position="140"/>
    </location>
</feature>
<reference evidence="3 4" key="1">
    <citation type="submission" date="2024-03" db="EMBL/GenBank/DDBJ databases">
        <authorList>
            <person name="Brejova B."/>
        </authorList>
    </citation>
    <scope>NUCLEOTIDE SEQUENCE [LARGE SCALE GENOMIC DNA]</scope>
    <source>
        <strain evidence="3 4">CBS 14171</strain>
    </source>
</reference>
<organism evidence="3 4">
    <name type="scientific">Lodderomyces beijingensis</name>
    <dbReference type="NCBI Taxonomy" id="1775926"/>
    <lineage>
        <taxon>Eukaryota</taxon>
        <taxon>Fungi</taxon>
        <taxon>Dikarya</taxon>
        <taxon>Ascomycota</taxon>
        <taxon>Saccharomycotina</taxon>
        <taxon>Pichiomycetes</taxon>
        <taxon>Debaryomycetaceae</taxon>
        <taxon>Candida/Lodderomyces clade</taxon>
        <taxon>Lodderomyces</taxon>
    </lineage>
</organism>
<keyword evidence="2" id="KW-1133">Transmembrane helix</keyword>
<evidence type="ECO:0000256" key="2">
    <source>
        <dbReference type="SAM" id="Phobius"/>
    </source>
</evidence>
<proteinExistence type="predicted"/>
<feature type="compositionally biased region" description="Basic and acidic residues" evidence="1">
    <location>
        <begin position="1"/>
        <end position="11"/>
    </location>
</feature>
<feature type="compositionally biased region" description="Low complexity" evidence="1">
    <location>
        <begin position="12"/>
        <end position="23"/>
    </location>
</feature>
<dbReference type="RefSeq" id="XP_066827675.1">
    <property type="nucleotide sequence ID" value="XM_066976690.1"/>
</dbReference>
<protein>
    <submittedName>
        <fullName evidence="3">Uncharacterized protein</fullName>
    </submittedName>
</protein>
<evidence type="ECO:0000313" key="3">
    <source>
        <dbReference type="EMBL" id="CAK9436179.1"/>
    </source>
</evidence>
<keyword evidence="2" id="KW-0812">Transmembrane</keyword>